<dbReference type="Gene3D" id="1.10.10.10">
    <property type="entry name" value="Winged helix-like DNA-binding domain superfamily/Winged helix DNA-binding domain"/>
    <property type="match status" value="1"/>
</dbReference>
<dbReference type="GO" id="GO:0003700">
    <property type="term" value="F:DNA-binding transcription factor activity"/>
    <property type="evidence" value="ECO:0007669"/>
    <property type="project" value="TreeGrafter"/>
</dbReference>
<keyword evidence="7" id="KW-1185">Reference proteome</keyword>
<dbReference type="SUPFAM" id="SSF46785">
    <property type="entry name" value="Winged helix' DNA-binding domain"/>
    <property type="match status" value="1"/>
</dbReference>
<proteinExistence type="predicted"/>
<keyword evidence="2" id="KW-0238">DNA-binding</keyword>
<dbReference type="Gene3D" id="3.30.450.40">
    <property type="match status" value="1"/>
</dbReference>
<sequence length="222" mass="23020">MDLGGPARMTRTADTAQTLSRGLDVLKFVAASATPLTMTEIATGLGLNRTVVYRLVGTLVEHGLVRRTADGRLSVGLGVLSLTENFYPSLRESALPVLERLAEDVQATAHLAVADGDESLAICVVEPTSTTFHLAYRPGARHPLGKGAVGKALAAAAKGEDGVFVTHGELTAGATGVVAAVPDLPGLPAAIGVVTLTELGWQHFEPRVVAAKRELADVLKGE</sequence>
<dbReference type="Proteomes" id="UP000004915">
    <property type="component" value="Unassembled WGS sequence"/>
</dbReference>
<organism evidence="6 7">
    <name type="scientific">Mycolicibacterium thermoresistibile (strain ATCC 19527 / DSM 44167 / CIP 105390 / JCM 6362 / NCTC 10409 / 316)</name>
    <name type="common">Mycobacterium thermoresistibile</name>
    <dbReference type="NCBI Taxonomy" id="1078020"/>
    <lineage>
        <taxon>Bacteria</taxon>
        <taxon>Bacillati</taxon>
        <taxon>Actinomycetota</taxon>
        <taxon>Actinomycetes</taxon>
        <taxon>Mycobacteriales</taxon>
        <taxon>Mycobacteriaceae</taxon>
        <taxon>Mycolicibacterium</taxon>
    </lineage>
</organism>
<dbReference type="Pfam" id="PF01614">
    <property type="entry name" value="IclR_C"/>
    <property type="match status" value="1"/>
</dbReference>
<dbReference type="PANTHER" id="PTHR30136">
    <property type="entry name" value="HELIX-TURN-HELIX TRANSCRIPTIONAL REGULATOR, ICLR FAMILY"/>
    <property type="match status" value="1"/>
</dbReference>
<dbReference type="InterPro" id="IPR036388">
    <property type="entry name" value="WH-like_DNA-bd_sf"/>
</dbReference>
<evidence type="ECO:0000313" key="7">
    <source>
        <dbReference type="Proteomes" id="UP000004915"/>
    </source>
</evidence>
<keyword evidence="1" id="KW-0805">Transcription regulation</keyword>
<dbReference type="AlphaFoldDB" id="G7CGK5"/>
<dbReference type="PROSITE" id="PS51077">
    <property type="entry name" value="HTH_ICLR"/>
    <property type="match status" value="1"/>
</dbReference>
<dbReference type="PROSITE" id="PS51078">
    <property type="entry name" value="ICLR_ED"/>
    <property type="match status" value="1"/>
</dbReference>
<dbReference type="eggNOG" id="COG1414">
    <property type="taxonomic scope" value="Bacteria"/>
</dbReference>
<dbReference type="PATRIC" id="fig|1078020.3.peg.2701"/>
<dbReference type="InterPro" id="IPR005471">
    <property type="entry name" value="Tscrpt_reg_IclR_N"/>
</dbReference>
<feature type="domain" description="IclR-ED" evidence="5">
    <location>
        <begin position="78"/>
        <end position="222"/>
    </location>
</feature>
<accession>G7CGK5</accession>
<dbReference type="InterPro" id="IPR029016">
    <property type="entry name" value="GAF-like_dom_sf"/>
</dbReference>
<evidence type="ECO:0000256" key="2">
    <source>
        <dbReference type="ARBA" id="ARBA00023125"/>
    </source>
</evidence>
<keyword evidence="3" id="KW-0804">Transcription</keyword>
<dbReference type="SUPFAM" id="SSF55781">
    <property type="entry name" value="GAF domain-like"/>
    <property type="match status" value="1"/>
</dbReference>
<evidence type="ECO:0000256" key="1">
    <source>
        <dbReference type="ARBA" id="ARBA00023015"/>
    </source>
</evidence>
<name>G7CGK5_MYCT3</name>
<gene>
    <name evidence="6" type="ORF">KEK_13738</name>
</gene>
<reference evidence="6 7" key="1">
    <citation type="submission" date="2011-11" db="EMBL/GenBank/DDBJ databases">
        <authorList>
            <consortium name="Tuberculosis Structural Genomics Consortium"/>
            <person name="Ioerger T.R."/>
        </authorList>
    </citation>
    <scope>NUCLEOTIDE SEQUENCE [LARGE SCALE GENOMIC DNA]</scope>
    <source>
        <strain evidence="7">ATCC 19527 / DSM 44167 / CIP 105390 / JCM 6362 / NCTC 10409 / 316</strain>
    </source>
</reference>
<dbReference type="Pfam" id="PF09339">
    <property type="entry name" value="HTH_IclR"/>
    <property type="match status" value="1"/>
</dbReference>
<dbReference type="SMART" id="SM00346">
    <property type="entry name" value="HTH_ICLR"/>
    <property type="match status" value="1"/>
</dbReference>
<dbReference type="GO" id="GO:0003677">
    <property type="term" value="F:DNA binding"/>
    <property type="evidence" value="ECO:0007669"/>
    <property type="project" value="UniProtKB-KW"/>
</dbReference>
<comment type="caution">
    <text evidence="6">The sequence shown here is derived from an EMBL/GenBank/DDBJ whole genome shotgun (WGS) entry which is preliminary data.</text>
</comment>
<evidence type="ECO:0000313" key="6">
    <source>
        <dbReference type="EMBL" id="EHI11965.1"/>
    </source>
</evidence>
<dbReference type="PANTHER" id="PTHR30136:SF24">
    <property type="entry name" value="HTH-TYPE TRANSCRIPTIONAL REPRESSOR ALLR"/>
    <property type="match status" value="1"/>
</dbReference>
<evidence type="ECO:0000256" key="3">
    <source>
        <dbReference type="ARBA" id="ARBA00023163"/>
    </source>
</evidence>
<dbReference type="InterPro" id="IPR036390">
    <property type="entry name" value="WH_DNA-bd_sf"/>
</dbReference>
<evidence type="ECO:0000259" key="5">
    <source>
        <dbReference type="PROSITE" id="PS51078"/>
    </source>
</evidence>
<dbReference type="GO" id="GO:0045892">
    <property type="term" value="P:negative regulation of DNA-templated transcription"/>
    <property type="evidence" value="ECO:0007669"/>
    <property type="project" value="TreeGrafter"/>
</dbReference>
<dbReference type="EMBL" id="AGVE01000046">
    <property type="protein sequence ID" value="EHI11965.1"/>
    <property type="molecule type" value="Genomic_DNA"/>
</dbReference>
<dbReference type="InterPro" id="IPR050707">
    <property type="entry name" value="HTH_MetabolicPath_Reg"/>
</dbReference>
<dbReference type="InterPro" id="IPR014757">
    <property type="entry name" value="Tscrpt_reg_IclR_C"/>
</dbReference>
<protein>
    <submittedName>
        <fullName evidence="6">IclR family transcriptional regulator</fullName>
    </submittedName>
</protein>
<feature type="domain" description="HTH iclR-type" evidence="4">
    <location>
        <begin position="16"/>
        <end position="77"/>
    </location>
</feature>
<evidence type="ECO:0000259" key="4">
    <source>
        <dbReference type="PROSITE" id="PS51077"/>
    </source>
</evidence>